<dbReference type="PANTHER" id="PTHR43215">
    <property type="entry name" value="RADIAL SPOKE HEAD 1 HOMOLOG"/>
    <property type="match status" value="1"/>
</dbReference>
<organism evidence="2 3">
    <name type="scientific">Solitalea longa</name>
    <dbReference type="NCBI Taxonomy" id="2079460"/>
    <lineage>
        <taxon>Bacteria</taxon>
        <taxon>Pseudomonadati</taxon>
        <taxon>Bacteroidota</taxon>
        <taxon>Sphingobacteriia</taxon>
        <taxon>Sphingobacteriales</taxon>
        <taxon>Sphingobacteriaceae</taxon>
        <taxon>Solitalea</taxon>
    </lineage>
</organism>
<dbReference type="Gene3D" id="2.20.110.10">
    <property type="entry name" value="Histone H3 K4-specific methyltransferase SET7/9 N-terminal domain"/>
    <property type="match status" value="1"/>
</dbReference>
<accession>A0A2S5A9Y0</accession>
<sequence>MEGKRTVTGLYATDENFKTMKIKKAHLGFLLMIIILFITKGSKAQTETCRVLLDKISNEYKGSCLNGLADGSGKAIGTEDVYVGEFKDGWPDGVGTYTFKNGNVYEGFWKRGKKEGKGKFSYKINGKKQVMTGYWKNDEYVGPVKPETSGDSYRVSSSTGIFNYSIDENLKAEDNECDILFSIKSAFTDYLPSDLKIENTSGQVFQNGKKFGVRNHFYPLHCEISYTIQLGDARKQCRFIIEILKKGKYNVKINND</sequence>
<proteinExistence type="predicted"/>
<protein>
    <recommendedName>
        <fullName evidence="4">MORN repeat protein</fullName>
    </recommendedName>
</protein>
<evidence type="ECO:0000313" key="2">
    <source>
        <dbReference type="EMBL" id="POY39365.1"/>
    </source>
</evidence>
<dbReference type="Proteomes" id="UP000236893">
    <property type="component" value="Unassembled WGS sequence"/>
</dbReference>
<dbReference type="InterPro" id="IPR003409">
    <property type="entry name" value="MORN"/>
</dbReference>
<reference evidence="2 3" key="1">
    <citation type="submission" date="2018-01" db="EMBL/GenBank/DDBJ databases">
        <authorList>
            <person name="Gaut B.S."/>
            <person name="Morton B.R."/>
            <person name="Clegg M.T."/>
            <person name="Duvall M.R."/>
        </authorList>
    </citation>
    <scope>NUCLEOTIDE SEQUENCE [LARGE SCALE GENOMIC DNA]</scope>
    <source>
        <strain evidence="2 3">HR-AV</strain>
    </source>
</reference>
<evidence type="ECO:0000256" key="1">
    <source>
        <dbReference type="ARBA" id="ARBA00022737"/>
    </source>
</evidence>
<evidence type="ECO:0000313" key="3">
    <source>
        <dbReference type="Proteomes" id="UP000236893"/>
    </source>
</evidence>
<dbReference type="AlphaFoldDB" id="A0A2S5A9Y0"/>
<dbReference type="SUPFAM" id="SSF82185">
    <property type="entry name" value="Histone H3 K4-specific methyltransferase SET7/9 N-terminal domain"/>
    <property type="match status" value="1"/>
</dbReference>
<dbReference type="EMBL" id="PQVF01000001">
    <property type="protein sequence ID" value="POY39365.1"/>
    <property type="molecule type" value="Genomic_DNA"/>
</dbReference>
<keyword evidence="3" id="KW-1185">Reference proteome</keyword>
<keyword evidence="1" id="KW-0677">Repeat</keyword>
<dbReference type="SMART" id="SM00698">
    <property type="entry name" value="MORN"/>
    <property type="match status" value="2"/>
</dbReference>
<dbReference type="Pfam" id="PF02493">
    <property type="entry name" value="MORN"/>
    <property type="match status" value="2"/>
</dbReference>
<evidence type="ECO:0008006" key="4">
    <source>
        <dbReference type="Google" id="ProtNLM"/>
    </source>
</evidence>
<name>A0A2S5A9Y0_9SPHI</name>
<dbReference type="PANTHER" id="PTHR43215:SF14">
    <property type="entry name" value="RADIAL SPOKE HEAD 1 HOMOLOG"/>
    <property type="match status" value="1"/>
</dbReference>
<gene>
    <name evidence="2" type="ORF">C3K47_02380</name>
</gene>
<comment type="caution">
    <text evidence="2">The sequence shown here is derived from an EMBL/GenBank/DDBJ whole genome shotgun (WGS) entry which is preliminary data.</text>
</comment>